<protein>
    <recommendedName>
        <fullName evidence="2">NXPE C-terminal domain-containing protein</fullName>
    </recommendedName>
</protein>
<dbReference type="Proteomes" id="UP000829720">
    <property type="component" value="Unassembled WGS sequence"/>
</dbReference>
<sequence length="169" mass="19529">MIQFSDWYGHTQNLAQRKVFQDLKVVLVDAWDMSVAAKSFAIHPSRIIVSNEVAVALSFVCFTLVERATLRRPWRVGSRRFSPSRKTPRKRQRRRNSREPTRKLRPKLRWFIPVLSAGPRCLTLRHSSSTLRASTPSPPCPLSWPMCKPEETLTHGRTDGQTGLWLYDT</sequence>
<feature type="domain" description="NXPE C-terminal" evidence="2">
    <location>
        <begin position="3"/>
        <end position="61"/>
    </location>
</feature>
<dbReference type="PANTHER" id="PTHR16165:SF5">
    <property type="entry name" value="NXPE FAMILY MEMBER 3"/>
    <property type="match status" value="1"/>
</dbReference>
<evidence type="ECO:0000256" key="1">
    <source>
        <dbReference type="SAM" id="MobiDB-lite"/>
    </source>
</evidence>
<accession>A0A8T3E1A7</accession>
<dbReference type="AlphaFoldDB" id="A0A8T3E1A7"/>
<dbReference type="InterPro" id="IPR057106">
    <property type="entry name" value="NXPE4_C"/>
</dbReference>
<dbReference type="EMBL" id="JAERUA010000003">
    <property type="protein sequence ID" value="KAI1901794.1"/>
    <property type="molecule type" value="Genomic_DNA"/>
</dbReference>
<evidence type="ECO:0000313" key="4">
    <source>
        <dbReference type="Proteomes" id="UP000829720"/>
    </source>
</evidence>
<evidence type="ECO:0000259" key="2">
    <source>
        <dbReference type="Pfam" id="PF24536"/>
    </source>
</evidence>
<name>A0A8T3E1A7_9TELE</name>
<feature type="region of interest" description="Disordered" evidence="1">
    <location>
        <begin position="78"/>
        <end position="101"/>
    </location>
</feature>
<evidence type="ECO:0000313" key="3">
    <source>
        <dbReference type="EMBL" id="KAI1901794.1"/>
    </source>
</evidence>
<dbReference type="PANTHER" id="PTHR16165">
    <property type="entry name" value="NXPE FAMILY MEMBER"/>
    <property type="match status" value="1"/>
</dbReference>
<keyword evidence="4" id="KW-1185">Reference proteome</keyword>
<dbReference type="Pfam" id="PF24536">
    <property type="entry name" value="NXPE4_C"/>
    <property type="match status" value="1"/>
</dbReference>
<reference evidence="3" key="1">
    <citation type="submission" date="2021-01" db="EMBL/GenBank/DDBJ databases">
        <authorList>
            <person name="Zahm M."/>
            <person name="Roques C."/>
            <person name="Cabau C."/>
            <person name="Klopp C."/>
            <person name="Donnadieu C."/>
            <person name="Jouanno E."/>
            <person name="Lampietro C."/>
            <person name="Louis A."/>
            <person name="Herpin A."/>
            <person name="Echchiki A."/>
            <person name="Berthelot C."/>
            <person name="Parey E."/>
            <person name="Roest-Crollius H."/>
            <person name="Braasch I."/>
            <person name="Postlethwait J."/>
            <person name="Bobe J."/>
            <person name="Montfort J."/>
            <person name="Bouchez O."/>
            <person name="Begum T."/>
            <person name="Mejri S."/>
            <person name="Adams A."/>
            <person name="Chen W.-J."/>
            <person name="Guiguen Y."/>
        </authorList>
    </citation>
    <scope>NUCLEOTIDE SEQUENCE</scope>
    <source>
        <tissue evidence="3">Blood</tissue>
    </source>
</reference>
<dbReference type="OrthoDB" id="8950124at2759"/>
<proteinExistence type="predicted"/>
<comment type="caution">
    <text evidence="3">The sequence shown here is derived from an EMBL/GenBank/DDBJ whole genome shotgun (WGS) entry which is preliminary data.</text>
</comment>
<organism evidence="3 4">
    <name type="scientific">Albula goreensis</name>
    <dbReference type="NCBI Taxonomy" id="1534307"/>
    <lineage>
        <taxon>Eukaryota</taxon>
        <taxon>Metazoa</taxon>
        <taxon>Chordata</taxon>
        <taxon>Craniata</taxon>
        <taxon>Vertebrata</taxon>
        <taxon>Euteleostomi</taxon>
        <taxon>Actinopterygii</taxon>
        <taxon>Neopterygii</taxon>
        <taxon>Teleostei</taxon>
        <taxon>Albuliformes</taxon>
        <taxon>Albulidae</taxon>
        <taxon>Albula</taxon>
    </lineage>
</organism>
<feature type="compositionally biased region" description="Basic residues" evidence="1">
    <location>
        <begin position="78"/>
        <end position="96"/>
    </location>
</feature>
<gene>
    <name evidence="3" type="ORF">AGOR_G00038060</name>
</gene>